<organism evidence="5 6">
    <name type="scientific">Eisenbergiella porci</name>
    <dbReference type="NCBI Taxonomy" id="2652274"/>
    <lineage>
        <taxon>Bacteria</taxon>
        <taxon>Bacillati</taxon>
        <taxon>Bacillota</taxon>
        <taxon>Clostridia</taxon>
        <taxon>Lachnospirales</taxon>
        <taxon>Lachnospiraceae</taxon>
        <taxon>Eisenbergiella</taxon>
    </lineage>
</organism>
<name>A0A6N7WBZ0_9FIRM</name>
<keyword evidence="1" id="KW-0805">Transcription regulation</keyword>
<comment type="caution">
    <text evidence="5">The sequence shown here is derived from an EMBL/GenBank/DDBJ whole genome shotgun (WGS) entry which is preliminary data.</text>
</comment>
<gene>
    <name evidence="5" type="ORF">FYJ45_06610</name>
</gene>
<dbReference type="InterPro" id="IPR011991">
    <property type="entry name" value="ArsR-like_HTH"/>
</dbReference>
<dbReference type="PROSITE" id="PS51118">
    <property type="entry name" value="HTH_HXLR"/>
    <property type="match status" value="1"/>
</dbReference>
<feature type="domain" description="HTH hxlR-type" evidence="4">
    <location>
        <begin position="9"/>
        <end position="107"/>
    </location>
</feature>
<evidence type="ECO:0000259" key="4">
    <source>
        <dbReference type="PROSITE" id="PS51118"/>
    </source>
</evidence>
<dbReference type="InterPro" id="IPR036388">
    <property type="entry name" value="WH-like_DNA-bd_sf"/>
</dbReference>
<dbReference type="AlphaFoldDB" id="A0A6N7WBZ0"/>
<evidence type="ECO:0000256" key="2">
    <source>
        <dbReference type="ARBA" id="ARBA00023125"/>
    </source>
</evidence>
<protein>
    <submittedName>
        <fullName evidence="5">Helix-turn-helix transcriptional regulator</fullName>
    </submittedName>
</protein>
<dbReference type="GO" id="GO:0003677">
    <property type="term" value="F:DNA binding"/>
    <property type="evidence" value="ECO:0007669"/>
    <property type="project" value="UniProtKB-KW"/>
</dbReference>
<dbReference type="SUPFAM" id="SSF46785">
    <property type="entry name" value="Winged helix' DNA-binding domain"/>
    <property type="match status" value="1"/>
</dbReference>
<accession>A0A6N7WBZ0</accession>
<evidence type="ECO:0000256" key="3">
    <source>
        <dbReference type="ARBA" id="ARBA00023163"/>
    </source>
</evidence>
<dbReference type="Proteomes" id="UP000436047">
    <property type="component" value="Unassembled WGS sequence"/>
</dbReference>
<sequence length="118" mass="13448">MKMREEYTCPLELTHDMIKGKWKPVILWQLSKGPASLSALKKEIAGISQKMLLQHLNELQSCGVVDKKSYEGYPLKVEYFLTPRGHKIFGAVTIMQEVGVEIMVEDNKTDLLRDKGLL</sequence>
<evidence type="ECO:0000313" key="5">
    <source>
        <dbReference type="EMBL" id="MSS87987.1"/>
    </source>
</evidence>
<reference evidence="5 6" key="1">
    <citation type="submission" date="2019-08" db="EMBL/GenBank/DDBJ databases">
        <title>In-depth cultivation of the pig gut microbiome towards novel bacterial diversity and tailored functional studies.</title>
        <authorList>
            <person name="Wylensek D."/>
            <person name="Hitch T.C.A."/>
            <person name="Clavel T."/>
        </authorList>
    </citation>
    <scope>NUCLEOTIDE SEQUENCE [LARGE SCALE GENOMIC DNA]</scope>
    <source>
        <strain evidence="5 6">WCA-389-WT-23B</strain>
    </source>
</reference>
<dbReference type="EMBL" id="VUMI01000008">
    <property type="protein sequence ID" value="MSS87987.1"/>
    <property type="molecule type" value="Genomic_DNA"/>
</dbReference>
<dbReference type="Pfam" id="PF01638">
    <property type="entry name" value="HxlR"/>
    <property type="match status" value="1"/>
</dbReference>
<dbReference type="CDD" id="cd00090">
    <property type="entry name" value="HTH_ARSR"/>
    <property type="match status" value="1"/>
</dbReference>
<proteinExistence type="predicted"/>
<dbReference type="InterPro" id="IPR002577">
    <property type="entry name" value="HTH_HxlR"/>
</dbReference>
<keyword evidence="3" id="KW-0804">Transcription</keyword>
<dbReference type="GeneID" id="86052737"/>
<evidence type="ECO:0000313" key="6">
    <source>
        <dbReference type="Proteomes" id="UP000436047"/>
    </source>
</evidence>
<evidence type="ECO:0000256" key="1">
    <source>
        <dbReference type="ARBA" id="ARBA00023015"/>
    </source>
</evidence>
<keyword evidence="2" id="KW-0238">DNA-binding</keyword>
<dbReference type="PANTHER" id="PTHR33204">
    <property type="entry name" value="TRANSCRIPTIONAL REGULATOR, MARR FAMILY"/>
    <property type="match status" value="1"/>
</dbReference>
<keyword evidence="6" id="KW-1185">Reference proteome</keyword>
<dbReference type="InterPro" id="IPR036390">
    <property type="entry name" value="WH_DNA-bd_sf"/>
</dbReference>
<dbReference type="PANTHER" id="PTHR33204:SF29">
    <property type="entry name" value="TRANSCRIPTIONAL REGULATOR"/>
    <property type="match status" value="1"/>
</dbReference>
<dbReference type="RefSeq" id="WP_154463977.1">
    <property type="nucleotide sequence ID" value="NZ_JAXDZL010000088.1"/>
</dbReference>
<dbReference type="Gene3D" id="1.10.10.10">
    <property type="entry name" value="Winged helix-like DNA-binding domain superfamily/Winged helix DNA-binding domain"/>
    <property type="match status" value="1"/>
</dbReference>